<feature type="compositionally biased region" description="Basic residues" evidence="1">
    <location>
        <begin position="47"/>
        <end position="58"/>
    </location>
</feature>
<evidence type="ECO:0000256" key="1">
    <source>
        <dbReference type="SAM" id="MobiDB-lite"/>
    </source>
</evidence>
<dbReference type="Proteomes" id="UP000215896">
    <property type="component" value="Unassembled WGS sequence"/>
</dbReference>
<dbReference type="AlphaFoldDB" id="A0A255GVW3"/>
<dbReference type="InterPro" id="IPR007922">
    <property type="entry name" value="DciA-like"/>
</dbReference>
<sequence length="188" mass="20582">MTESPNSPSERPEEPASELAAAAEPHDPTGMDLARQIAAQVGAASKGVRRRPGKRKKRPEGVQSSGAHPDDRDPQLLGPALKGLMRQQGWDTQVNVHLLLANWPALVGTVNAEHSRPEKYDDEVLTIRAESTTWATQLRLFAPQLVARLNDELGQGTVRRVQVLGPDAPSWKHGRRSVRGRGPRDTYG</sequence>
<reference evidence="2 3" key="1">
    <citation type="submission" date="2017-07" db="EMBL/GenBank/DDBJ databases">
        <title>Draft whole genome sequences of clinical Proprionibacteriaceae strains.</title>
        <authorList>
            <person name="Bernier A.-M."/>
            <person name="Bernard K."/>
            <person name="Domingo M.-C."/>
        </authorList>
    </citation>
    <scope>NUCLEOTIDE SEQUENCE [LARGE SCALE GENOMIC DNA]</scope>
    <source>
        <strain evidence="2 3">NML 030167</strain>
    </source>
</reference>
<dbReference type="OrthoDB" id="5516926at2"/>
<evidence type="ECO:0000313" key="2">
    <source>
        <dbReference type="EMBL" id="OYO17364.1"/>
    </source>
</evidence>
<gene>
    <name evidence="2" type="ORF">CGZ94_00155</name>
</gene>
<protein>
    <recommendedName>
        <fullName evidence="4">DUF721 domain-containing protein</fullName>
    </recommendedName>
</protein>
<feature type="compositionally biased region" description="Basic residues" evidence="1">
    <location>
        <begin position="172"/>
        <end position="181"/>
    </location>
</feature>
<comment type="caution">
    <text evidence="2">The sequence shown here is derived from an EMBL/GenBank/DDBJ whole genome shotgun (WGS) entry which is preliminary data.</text>
</comment>
<keyword evidence="3" id="KW-1185">Reference proteome</keyword>
<dbReference type="PANTHER" id="PTHR36456">
    <property type="entry name" value="UPF0232 PROTEIN SCO3875"/>
    <property type="match status" value="1"/>
</dbReference>
<dbReference type="Pfam" id="PF05258">
    <property type="entry name" value="DciA"/>
    <property type="match status" value="1"/>
</dbReference>
<name>A0A255GVW3_9ACTN</name>
<evidence type="ECO:0000313" key="3">
    <source>
        <dbReference type="Proteomes" id="UP000215896"/>
    </source>
</evidence>
<evidence type="ECO:0008006" key="4">
    <source>
        <dbReference type="Google" id="ProtNLM"/>
    </source>
</evidence>
<dbReference type="PANTHER" id="PTHR36456:SF1">
    <property type="entry name" value="UPF0232 PROTEIN SCO3875"/>
    <property type="match status" value="1"/>
</dbReference>
<dbReference type="RefSeq" id="WP_094404244.1">
    <property type="nucleotide sequence ID" value="NZ_NMVM01000003.1"/>
</dbReference>
<accession>A0A255GVW3</accession>
<dbReference type="EMBL" id="NMVO01000001">
    <property type="protein sequence ID" value="OYO17364.1"/>
    <property type="molecule type" value="Genomic_DNA"/>
</dbReference>
<feature type="region of interest" description="Disordered" evidence="1">
    <location>
        <begin position="1"/>
        <end position="78"/>
    </location>
</feature>
<organism evidence="2 3">
    <name type="scientific">Enemella evansiae</name>
    <dbReference type="NCBI Taxonomy" id="2016499"/>
    <lineage>
        <taxon>Bacteria</taxon>
        <taxon>Bacillati</taxon>
        <taxon>Actinomycetota</taxon>
        <taxon>Actinomycetes</taxon>
        <taxon>Propionibacteriales</taxon>
        <taxon>Propionibacteriaceae</taxon>
        <taxon>Enemella</taxon>
    </lineage>
</organism>
<proteinExistence type="predicted"/>
<feature type="region of interest" description="Disordered" evidence="1">
    <location>
        <begin position="166"/>
        <end position="188"/>
    </location>
</feature>